<proteinExistence type="predicted"/>
<evidence type="ECO:0000313" key="11">
    <source>
        <dbReference type="EMBL" id="CAH2307954.1"/>
    </source>
</evidence>
<dbReference type="InterPro" id="IPR011011">
    <property type="entry name" value="Znf_FYVE_PHD"/>
</dbReference>
<keyword evidence="3" id="KW-0677">Repeat</keyword>
<dbReference type="SMART" id="SM00249">
    <property type="entry name" value="PHD"/>
    <property type="match status" value="1"/>
</dbReference>
<keyword evidence="6" id="KW-0238">DNA-binding</keyword>
<dbReference type="PROSITE" id="PS51058">
    <property type="entry name" value="ZF_CXXC"/>
    <property type="match status" value="1"/>
</dbReference>
<dbReference type="InterPro" id="IPR006553">
    <property type="entry name" value="Leu-rich_rpt_Cys-con_subtyp"/>
</dbReference>
<dbReference type="InterPro" id="IPR019787">
    <property type="entry name" value="Znf_PHD-finger"/>
</dbReference>
<dbReference type="PANTHER" id="PTHR23123">
    <property type="entry name" value="PHD/F-BOX CONTAINING PROTEIN"/>
    <property type="match status" value="1"/>
</dbReference>
<dbReference type="SMART" id="SM00367">
    <property type="entry name" value="LRR_CC"/>
    <property type="match status" value="3"/>
</dbReference>
<evidence type="ECO:0000256" key="3">
    <source>
        <dbReference type="ARBA" id="ARBA00022737"/>
    </source>
</evidence>
<keyword evidence="12" id="KW-1185">Reference proteome</keyword>
<feature type="domain" description="CXXC-type" evidence="10">
    <location>
        <begin position="71"/>
        <end position="117"/>
    </location>
</feature>
<keyword evidence="4 7" id="KW-0863">Zinc-finger</keyword>
<dbReference type="InterPro" id="IPR032675">
    <property type="entry name" value="LRR_dom_sf"/>
</dbReference>
<evidence type="ECO:0000256" key="2">
    <source>
        <dbReference type="ARBA" id="ARBA00022723"/>
    </source>
</evidence>
<evidence type="ECO:0000256" key="1">
    <source>
        <dbReference type="ARBA" id="ARBA00022614"/>
    </source>
</evidence>
<feature type="compositionally biased region" description="Basic and acidic residues" evidence="8">
    <location>
        <begin position="276"/>
        <end position="288"/>
    </location>
</feature>
<feature type="compositionally biased region" description="Basic and acidic residues" evidence="8">
    <location>
        <begin position="190"/>
        <end position="244"/>
    </location>
</feature>
<accession>A0AAD1SR25</accession>
<dbReference type="GO" id="GO:0003677">
    <property type="term" value="F:DNA binding"/>
    <property type="evidence" value="ECO:0007669"/>
    <property type="project" value="UniProtKB-KW"/>
</dbReference>
<dbReference type="Pfam" id="PF12937">
    <property type="entry name" value="F-box-like"/>
    <property type="match status" value="1"/>
</dbReference>
<dbReference type="InterPro" id="IPR002857">
    <property type="entry name" value="Znf_CXXC"/>
</dbReference>
<evidence type="ECO:0000256" key="7">
    <source>
        <dbReference type="PROSITE-ProRule" id="PRU00509"/>
    </source>
</evidence>
<dbReference type="AlphaFoldDB" id="A0AAD1SR25"/>
<dbReference type="InterPro" id="IPR001965">
    <property type="entry name" value="Znf_PHD"/>
</dbReference>
<evidence type="ECO:0000256" key="4">
    <source>
        <dbReference type="ARBA" id="ARBA00022771"/>
    </source>
</evidence>
<dbReference type="FunFam" id="3.30.40.10:FF:000020">
    <property type="entry name" value="lysine-specific demethylase 2B isoform X1"/>
    <property type="match status" value="1"/>
</dbReference>
<dbReference type="PROSITE" id="PS01359">
    <property type="entry name" value="ZF_PHD_1"/>
    <property type="match status" value="1"/>
</dbReference>
<organism evidence="11 12">
    <name type="scientific">Pelobates cultripes</name>
    <name type="common">Western spadefoot toad</name>
    <dbReference type="NCBI Taxonomy" id="61616"/>
    <lineage>
        <taxon>Eukaryota</taxon>
        <taxon>Metazoa</taxon>
        <taxon>Chordata</taxon>
        <taxon>Craniata</taxon>
        <taxon>Vertebrata</taxon>
        <taxon>Euteleostomi</taxon>
        <taxon>Amphibia</taxon>
        <taxon>Batrachia</taxon>
        <taxon>Anura</taxon>
        <taxon>Pelobatoidea</taxon>
        <taxon>Pelobatidae</taxon>
        <taxon>Pelobates</taxon>
    </lineage>
</organism>
<feature type="domain" description="PHD-type" evidence="9">
    <location>
        <begin position="124"/>
        <end position="190"/>
    </location>
</feature>
<dbReference type="InterPro" id="IPR050690">
    <property type="entry name" value="JHDM1_Histone_Demethylase"/>
</dbReference>
<feature type="region of interest" description="Disordered" evidence="8">
    <location>
        <begin position="24"/>
        <end position="48"/>
    </location>
</feature>
<evidence type="ECO:0000256" key="5">
    <source>
        <dbReference type="ARBA" id="ARBA00022833"/>
    </source>
</evidence>
<feature type="compositionally biased region" description="Pro residues" evidence="8">
    <location>
        <begin position="407"/>
        <end position="416"/>
    </location>
</feature>
<dbReference type="InterPro" id="IPR001810">
    <property type="entry name" value="F-box_dom"/>
</dbReference>
<evidence type="ECO:0000256" key="6">
    <source>
        <dbReference type="ARBA" id="ARBA00023125"/>
    </source>
</evidence>
<dbReference type="PROSITE" id="PS50016">
    <property type="entry name" value="ZF_PHD_2"/>
    <property type="match status" value="1"/>
</dbReference>
<dbReference type="CDD" id="cd22180">
    <property type="entry name" value="F-box_FBXL10"/>
    <property type="match status" value="1"/>
</dbReference>
<gene>
    <name evidence="11" type="ORF">PECUL_23A032041</name>
</gene>
<keyword evidence="1" id="KW-0433">Leucine-rich repeat</keyword>
<dbReference type="EMBL" id="OW240918">
    <property type="protein sequence ID" value="CAH2307954.1"/>
    <property type="molecule type" value="Genomic_DNA"/>
</dbReference>
<dbReference type="Pfam" id="PF02008">
    <property type="entry name" value="zf-CXXC"/>
    <property type="match status" value="1"/>
</dbReference>
<dbReference type="Gene3D" id="3.30.40.10">
    <property type="entry name" value="Zinc/RING finger domain, C3HC4 (zinc finger)"/>
    <property type="match status" value="1"/>
</dbReference>
<evidence type="ECO:0000259" key="10">
    <source>
        <dbReference type="PROSITE" id="PS51058"/>
    </source>
</evidence>
<dbReference type="InterPro" id="IPR019786">
    <property type="entry name" value="Zinc_finger_PHD-type_CS"/>
</dbReference>
<dbReference type="SUPFAM" id="SSF57903">
    <property type="entry name" value="FYVE/PHD zinc finger"/>
    <property type="match status" value="1"/>
</dbReference>
<sequence length="720" mass="80219">MLCTPCQHSPKQCSLAGHTLHWGSQGLQDSSSDHGNTEPKSGPISSGEQEWAQLRHCLARWEMSGKNLGAARRRRTRCRRCEACVRSECGECHFCKDMKKFGGPGRMKQSCLKRQCTAPVLPHTAVCLLCGDAGKEDTAQDEDQKFNLSLMECTICNEIVHPGCIKMGKTEAVINTEIPNCWECPRCKREGRTSKDSLDGSGKRRLDNGEDTVRWKLTDDSAPSKKKPSEDNPGYKRKKEKEPPPDPGVKKKVKVEKDKKIKKEPQVPAEPIPPSDRSHQREKIERFKQMCQMLERGRSSTSSSSSDSDSDSDSKGSRGSSDTGEGGEGRDSRISFSTSSEDEEEGGGSAAVGDGQNGAKNGKQKSPRSNVREKENRRGAGARKGPGGRNNIGQTVSRSQLLKRPLVPSPPKPPPLQLERHVVRPPPHSPEPDSLPLDNGADHVMQRAVWLSVFRHLGQKELCVCMRVCRTWSRWCCDRHLWTSIDLSRRKSITPPMLSGIVRRQPIRLDLSWTNISEKQLTWLIHRLQGLKELLVAGCTWGAVSSLCTASFPGLSLLDMGWVQGMKTSHLRELLSPFSSDCKAVVSDPRGRFSSLSELRLCGLELGDSALRLLLRYTPRLNRLDLSHCVQLSDHGIHILTAATSPLRDSLTHLNLTGCHRLMDQSLAFFKRCPRLKHVDLRSCRLLTHEGFQRLLQDPPSEPDGKPFQCVEDQVLTRES</sequence>
<feature type="compositionally biased region" description="Basic and acidic residues" evidence="8">
    <location>
        <begin position="255"/>
        <end position="265"/>
    </location>
</feature>
<feature type="compositionally biased region" description="Polar residues" evidence="8">
    <location>
        <begin position="391"/>
        <end position="400"/>
    </location>
</feature>
<dbReference type="SUPFAM" id="SSF52047">
    <property type="entry name" value="RNI-like"/>
    <property type="match status" value="1"/>
</dbReference>
<dbReference type="Gene3D" id="3.80.10.10">
    <property type="entry name" value="Ribonuclease Inhibitor"/>
    <property type="match status" value="1"/>
</dbReference>
<dbReference type="GO" id="GO:0008270">
    <property type="term" value="F:zinc ion binding"/>
    <property type="evidence" value="ECO:0007669"/>
    <property type="project" value="UniProtKB-KW"/>
</dbReference>
<keyword evidence="5" id="KW-0862">Zinc</keyword>
<dbReference type="Pfam" id="PF16866">
    <property type="entry name" value="PHD_4"/>
    <property type="match status" value="1"/>
</dbReference>
<name>A0AAD1SR25_PELCU</name>
<evidence type="ECO:0000259" key="9">
    <source>
        <dbReference type="PROSITE" id="PS50016"/>
    </source>
</evidence>
<protein>
    <submittedName>
        <fullName evidence="11">F-box LRR-repeat 19</fullName>
    </submittedName>
</protein>
<dbReference type="Proteomes" id="UP001295444">
    <property type="component" value="Chromosome 07"/>
</dbReference>
<evidence type="ECO:0000256" key="8">
    <source>
        <dbReference type="SAM" id="MobiDB-lite"/>
    </source>
</evidence>
<dbReference type="InterPro" id="IPR013083">
    <property type="entry name" value="Znf_RING/FYVE/PHD"/>
</dbReference>
<feature type="region of interest" description="Disordered" evidence="8">
    <location>
        <begin position="190"/>
        <end position="435"/>
    </location>
</feature>
<evidence type="ECO:0000313" key="12">
    <source>
        <dbReference type="Proteomes" id="UP001295444"/>
    </source>
</evidence>
<reference evidence="11" key="1">
    <citation type="submission" date="2022-03" db="EMBL/GenBank/DDBJ databases">
        <authorList>
            <person name="Alioto T."/>
            <person name="Alioto T."/>
            <person name="Gomez Garrido J."/>
        </authorList>
    </citation>
    <scope>NUCLEOTIDE SEQUENCE</scope>
</reference>
<keyword evidence="2" id="KW-0479">Metal-binding</keyword>